<dbReference type="Proteomes" id="UP000189705">
    <property type="component" value="Unplaced"/>
</dbReference>
<dbReference type="InParanoid" id="A0A3Q0GZB7"/>
<protein>
    <submittedName>
        <fullName evidence="2">Uncharacterized protein LOC112550990</fullName>
    </submittedName>
</protein>
<name>A0A3Q0GZB7_ALLSI</name>
<sequence length="255" mass="29135">MVGGLEAKPYEGRSGALDLLSLCKRRLRDDPVATYKFIRGEQHEIGHALFTRAPLGVTRNNSHSLMKNRFRFVVPPNFSKQDSVPRLEKGTLRLESDCLHRTGELLSHLQLHIQGRKNCFKNGTVIQAIMTCWEWCPTRTSAEHCRNFRSMQRWIHKTSHKALLESSVARAECEAALRDKLCDSMHKDHAILKEVQDTMRNLRDAVDKSTVQMAFSSSPWRNTYNTRKGKVSLLVLPLCKTSLFPLSLRGHSRAL</sequence>
<keyword evidence="1" id="KW-1185">Reference proteome</keyword>
<organism evidence="1 2">
    <name type="scientific">Alligator sinensis</name>
    <name type="common">Chinese alligator</name>
    <dbReference type="NCBI Taxonomy" id="38654"/>
    <lineage>
        <taxon>Eukaryota</taxon>
        <taxon>Metazoa</taxon>
        <taxon>Chordata</taxon>
        <taxon>Craniata</taxon>
        <taxon>Vertebrata</taxon>
        <taxon>Euteleostomi</taxon>
        <taxon>Archelosauria</taxon>
        <taxon>Archosauria</taxon>
        <taxon>Crocodylia</taxon>
        <taxon>Alligatoridae</taxon>
        <taxon>Alligatorinae</taxon>
        <taxon>Alligator</taxon>
    </lineage>
</organism>
<proteinExistence type="predicted"/>
<dbReference type="AlphaFoldDB" id="A0A3Q0GZB7"/>
<gene>
    <name evidence="2" type="primary">LOC112550990</name>
</gene>
<evidence type="ECO:0000313" key="1">
    <source>
        <dbReference type="Proteomes" id="UP000189705"/>
    </source>
</evidence>
<dbReference type="RefSeq" id="XP_025065101.1">
    <property type="nucleotide sequence ID" value="XM_025209316.1"/>
</dbReference>
<evidence type="ECO:0000313" key="2">
    <source>
        <dbReference type="RefSeq" id="XP_025065101.1"/>
    </source>
</evidence>
<accession>A0A3Q0GZB7</accession>
<dbReference type="STRING" id="38654.A0A3Q0GZB7"/>
<dbReference type="GeneID" id="112550990"/>
<dbReference type="KEGG" id="asn:112550990"/>
<reference evidence="2" key="1">
    <citation type="submission" date="2025-08" db="UniProtKB">
        <authorList>
            <consortium name="RefSeq"/>
        </authorList>
    </citation>
    <scope>IDENTIFICATION</scope>
</reference>